<evidence type="ECO:0000256" key="8">
    <source>
        <dbReference type="ARBA" id="ARBA00022842"/>
    </source>
</evidence>
<evidence type="ECO:0000313" key="13">
    <source>
        <dbReference type="EMBL" id="MDQ0189756.1"/>
    </source>
</evidence>
<keyword evidence="14" id="KW-1185">Reference proteome</keyword>
<dbReference type="Proteomes" id="UP001232973">
    <property type="component" value="Unassembled WGS sequence"/>
</dbReference>
<accession>A0ABT9XHH9</accession>
<dbReference type="InterPro" id="IPR024932">
    <property type="entry name" value="ApbE"/>
</dbReference>
<dbReference type="Pfam" id="PF02424">
    <property type="entry name" value="ApbE"/>
    <property type="match status" value="1"/>
</dbReference>
<proteinExistence type="inferred from homology"/>
<dbReference type="RefSeq" id="WP_274456739.1">
    <property type="nucleotide sequence ID" value="NZ_CP067097.1"/>
</dbReference>
<dbReference type="EMBL" id="JAUSTP010000010">
    <property type="protein sequence ID" value="MDQ0189756.1"/>
    <property type="molecule type" value="Genomic_DNA"/>
</dbReference>
<evidence type="ECO:0000256" key="11">
    <source>
        <dbReference type="PIRNR" id="PIRNR006268"/>
    </source>
</evidence>
<comment type="similarity">
    <text evidence="11">Belongs to the ApbE family.</text>
</comment>
<evidence type="ECO:0000256" key="10">
    <source>
        <dbReference type="ARBA" id="ARBA00048540"/>
    </source>
</evidence>
<protein>
    <recommendedName>
        <fullName evidence="3 11">FAD:protein FMN transferase</fullName>
        <ecNumber evidence="2 11">2.7.1.180</ecNumber>
    </recommendedName>
    <alternativeName>
        <fullName evidence="9 11">Flavin transferase</fullName>
    </alternativeName>
</protein>
<gene>
    <name evidence="13" type="ORF">J2S03_001603</name>
</gene>
<keyword evidence="13" id="KW-0449">Lipoprotein</keyword>
<evidence type="ECO:0000256" key="6">
    <source>
        <dbReference type="ARBA" id="ARBA00022723"/>
    </source>
</evidence>
<dbReference type="PANTHER" id="PTHR30040">
    <property type="entry name" value="THIAMINE BIOSYNTHESIS LIPOPROTEIN APBE"/>
    <property type="match status" value="1"/>
</dbReference>
<dbReference type="SUPFAM" id="SSF143631">
    <property type="entry name" value="ApbE-like"/>
    <property type="match status" value="1"/>
</dbReference>
<dbReference type="InterPro" id="IPR003374">
    <property type="entry name" value="ApbE-like_sf"/>
</dbReference>
<reference evidence="13 14" key="1">
    <citation type="submission" date="2023-07" db="EMBL/GenBank/DDBJ databases">
        <title>Genomic Encyclopedia of Type Strains, Phase IV (KMG-IV): sequencing the most valuable type-strain genomes for metagenomic binning, comparative biology and taxonomic classification.</title>
        <authorList>
            <person name="Goeker M."/>
        </authorList>
    </citation>
    <scope>NUCLEOTIDE SEQUENCE [LARGE SCALE GENOMIC DNA]</scope>
    <source>
        <strain evidence="13 14">DSM 4006</strain>
    </source>
</reference>
<evidence type="ECO:0000256" key="2">
    <source>
        <dbReference type="ARBA" id="ARBA00011955"/>
    </source>
</evidence>
<evidence type="ECO:0000256" key="5">
    <source>
        <dbReference type="ARBA" id="ARBA00022679"/>
    </source>
</evidence>
<comment type="catalytic activity">
    <reaction evidence="10 11">
        <text>L-threonyl-[protein] + FAD = FMN-L-threonyl-[protein] + AMP + H(+)</text>
        <dbReference type="Rhea" id="RHEA:36847"/>
        <dbReference type="Rhea" id="RHEA-COMP:11060"/>
        <dbReference type="Rhea" id="RHEA-COMP:11061"/>
        <dbReference type="ChEBI" id="CHEBI:15378"/>
        <dbReference type="ChEBI" id="CHEBI:30013"/>
        <dbReference type="ChEBI" id="CHEBI:57692"/>
        <dbReference type="ChEBI" id="CHEBI:74257"/>
        <dbReference type="ChEBI" id="CHEBI:456215"/>
        <dbReference type="EC" id="2.7.1.180"/>
    </reaction>
</comment>
<keyword evidence="6 11" id="KW-0479">Metal-binding</keyword>
<dbReference type="Gene3D" id="3.10.520.10">
    <property type="entry name" value="ApbE-like domains"/>
    <property type="match status" value="1"/>
</dbReference>
<evidence type="ECO:0000256" key="4">
    <source>
        <dbReference type="ARBA" id="ARBA00022630"/>
    </source>
</evidence>
<evidence type="ECO:0000256" key="1">
    <source>
        <dbReference type="ARBA" id="ARBA00001946"/>
    </source>
</evidence>
<comment type="caution">
    <text evidence="13">The sequence shown here is derived from an EMBL/GenBank/DDBJ whole genome shotgun (WGS) entry which is preliminary data.</text>
</comment>
<keyword evidence="7 11" id="KW-0274">FAD</keyword>
<comment type="cofactor">
    <cofactor evidence="1">
        <name>Mg(2+)</name>
        <dbReference type="ChEBI" id="CHEBI:18420"/>
    </cofactor>
</comment>
<keyword evidence="4 11" id="KW-0285">Flavoprotein</keyword>
<feature type="region of interest" description="Disordered" evidence="12">
    <location>
        <begin position="1"/>
        <end position="20"/>
    </location>
</feature>
<name>A0ABT9XHH9_9BACL</name>
<keyword evidence="8 11" id="KW-0460">Magnesium</keyword>
<keyword evidence="5 11" id="KW-0808">Transferase</keyword>
<dbReference type="PANTHER" id="PTHR30040:SF2">
    <property type="entry name" value="FAD:PROTEIN FMN TRANSFERASE"/>
    <property type="match status" value="1"/>
</dbReference>
<dbReference type="PIRSF" id="PIRSF006268">
    <property type="entry name" value="ApbE"/>
    <property type="match status" value="1"/>
</dbReference>
<evidence type="ECO:0000256" key="3">
    <source>
        <dbReference type="ARBA" id="ARBA00016337"/>
    </source>
</evidence>
<evidence type="ECO:0000256" key="12">
    <source>
        <dbReference type="SAM" id="MobiDB-lite"/>
    </source>
</evidence>
<dbReference type="EC" id="2.7.1.180" evidence="2 11"/>
<sequence length="330" mass="36169">MTAAERAAQASGSKPLTLGPLRRDQNMLHTLSFHAMGTNMELGIWAEPQPPDSLVHDLNDVQAEIQRLEQRLSRFEPASDISRLNQNAGVWVSVHAETLEVLHLAARAFVESEGLFHPALGAQMEQLGYDRSFDVGLDRAESVARRTTAPVPPRLPWTCSAAGQVRLEAGCKIDLGGIAKGWIVEQAAHMLRNRGQQNFVVNAGGDMVCARRKGDAPWSIGIADPAQPDVYVLTLDVENACVATSGTYRRRWRTGRDVRHHILDPRTGLPADSDLVSCTVIHPSLVAAEVMAKVFLILGLEQGRAWMEKVPNRGWAAIRSDGEVTHSWTS</sequence>
<evidence type="ECO:0000256" key="9">
    <source>
        <dbReference type="ARBA" id="ARBA00031306"/>
    </source>
</evidence>
<evidence type="ECO:0000256" key="7">
    <source>
        <dbReference type="ARBA" id="ARBA00022827"/>
    </source>
</evidence>
<organism evidence="13 14">
    <name type="scientific">Alicyclobacillus cycloheptanicus</name>
    <dbReference type="NCBI Taxonomy" id="1457"/>
    <lineage>
        <taxon>Bacteria</taxon>
        <taxon>Bacillati</taxon>
        <taxon>Bacillota</taxon>
        <taxon>Bacilli</taxon>
        <taxon>Bacillales</taxon>
        <taxon>Alicyclobacillaceae</taxon>
        <taxon>Alicyclobacillus</taxon>
    </lineage>
</organism>
<evidence type="ECO:0000313" key="14">
    <source>
        <dbReference type="Proteomes" id="UP001232973"/>
    </source>
</evidence>